<proteinExistence type="inferred from homology"/>
<organism evidence="7 8">
    <name type="scientific">Cairina moschata</name>
    <name type="common">Muscovy duck</name>
    <dbReference type="NCBI Taxonomy" id="8855"/>
    <lineage>
        <taxon>Eukaryota</taxon>
        <taxon>Metazoa</taxon>
        <taxon>Chordata</taxon>
        <taxon>Craniata</taxon>
        <taxon>Vertebrata</taxon>
        <taxon>Euteleostomi</taxon>
        <taxon>Archelosauria</taxon>
        <taxon>Archosauria</taxon>
        <taxon>Dinosauria</taxon>
        <taxon>Saurischia</taxon>
        <taxon>Theropoda</taxon>
        <taxon>Coelurosauria</taxon>
        <taxon>Aves</taxon>
        <taxon>Neognathae</taxon>
        <taxon>Galloanserae</taxon>
        <taxon>Anseriformes</taxon>
        <taxon>Anatidae</taxon>
        <taxon>Anatinae</taxon>
        <taxon>Cairina</taxon>
    </lineage>
</organism>
<dbReference type="InterPro" id="IPR032444">
    <property type="entry name" value="Keratin_2_head"/>
</dbReference>
<evidence type="ECO:0000256" key="2">
    <source>
        <dbReference type="ARBA" id="ARBA00022754"/>
    </source>
</evidence>
<feature type="domain" description="IF rod" evidence="6">
    <location>
        <begin position="114"/>
        <end position="421"/>
    </location>
</feature>
<keyword evidence="3 5" id="KW-0175">Coiled coil</keyword>
<dbReference type="InterPro" id="IPR003054">
    <property type="entry name" value="Keratin_II"/>
</dbReference>
<dbReference type="GO" id="GO:0031424">
    <property type="term" value="P:keratinization"/>
    <property type="evidence" value="ECO:0007669"/>
    <property type="project" value="TreeGrafter"/>
</dbReference>
<dbReference type="PRINTS" id="PR01276">
    <property type="entry name" value="TYPE2KERATIN"/>
</dbReference>
<feature type="coiled-coil region" evidence="5">
    <location>
        <begin position="319"/>
        <end position="399"/>
    </location>
</feature>
<dbReference type="Gene3D" id="1.20.5.170">
    <property type="match status" value="1"/>
</dbReference>
<keyword evidence="1" id="KW-0416">Keratin</keyword>
<name>A0A8C3BVP1_CAIMO</name>
<dbReference type="GO" id="GO:0045109">
    <property type="term" value="P:intermediate filament organization"/>
    <property type="evidence" value="ECO:0007669"/>
    <property type="project" value="TreeGrafter"/>
</dbReference>
<sequence>MSCRSYSINSGRAARNFSSSSAALPRHRRGFSSASCHWGSGAGPRQLGYFSSRSLSGTASSKPRIAVGRCAGFGYRVSGVSRPRSITPITINEQLLQPLKLEFDPNMQTVKYQEKEQIKTLNNKFASFIDKVRLLEQQNEVLETKWSFLQGQKQCRNIIMPMLEAYIGNSRKQLEALGCNRALLETDLKAAQEALETNKKILLSLTNFLLLSPTRLQDADCFFLKKAELEAKVESLKEEVDFLRMLYEEETQQLQTQISDTQVIVQMDNSRDLNLDSIIADVKAQYEDTACRSRAEAEAWYKSKFEELRVTAGRNADSLRETKKEISELTRIIQKLNGEVRNAKDQRCKLETAVANAEQCGETSIKDAKCKLSELEVALQQTKADLARQLCEYQELMNVKLALDIEITTYRKLLEGEENSSPTPHTHFLCTGIQKAKRAFLCSGIIPIAQTRCLWGSSLVFPQIPGSKRSVRQHSFYL</sequence>
<reference evidence="7" key="1">
    <citation type="submission" date="2025-08" db="UniProtKB">
        <authorList>
            <consortium name="Ensembl"/>
        </authorList>
    </citation>
    <scope>IDENTIFICATION</scope>
</reference>
<dbReference type="Gene3D" id="1.20.5.500">
    <property type="entry name" value="Single helix bin"/>
    <property type="match status" value="1"/>
</dbReference>
<evidence type="ECO:0000259" key="6">
    <source>
        <dbReference type="PROSITE" id="PS51842"/>
    </source>
</evidence>
<dbReference type="FunFam" id="1.20.5.500:FF:000001">
    <property type="entry name" value="Type II keratin 23"/>
    <property type="match status" value="1"/>
</dbReference>
<dbReference type="FunFam" id="1.20.5.170:FF:000004">
    <property type="entry name" value="Keratin, type II cytoskeletal 5"/>
    <property type="match status" value="1"/>
</dbReference>
<keyword evidence="2 4" id="KW-0403">Intermediate filament</keyword>
<dbReference type="Pfam" id="PF00038">
    <property type="entry name" value="Filament"/>
    <property type="match status" value="1"/>
</dbReference>
<dbReference type="Ensembl" id="ENSCMMT00000012650.1">
    <property type="protein sequence ID" value="ENSCMMP00000011494.1"/>
    <property type="gene ID" value="ENSCMMG00000007235.1"/>
</dbReference>
<dbReference type="Pfam" id="PF16208">
    <property type="entry name" value="Keratin_2_head"/>
    <property type="match status" value="1"/>
</dbReference>
<dbReference type="AlphaFoldDB" id="A0A8C3BVP1"/>
<dbReference type="GO" id="GO:0045095">
    <property type="term" value="C:keratin filament"/>
    <property type="evidence" value="ECO:0007669"/>
    <property type="project" value="InterPro"/>
</dbReference>
<accession>A0A8C3BVP1</accession>
<dbReference type="InterPro" id="IPR039008">
    <property type="entry name" value="IF_rod_dom"/>
</dbReference>
<feature type="coiled-coil region" evidence="5">
    <location>
        <begin position="219"/>
        <end position="253"/>
    </location>
</feature>
<dbReference type="Gene3D" id="1.20.5.1160">
    <property type="entry name" value="Vasodilator-stimulated phosphoprotein"/>
    <property type="match status" value="1"/>
</dbReference>
<evidence type="ECO:0000256" key="1">
    <source>
        <dbReference type="ARBA" id="ARBA00022744"/>
    </source>
</evidence>
<comment type="similarity">
    <text evidence="4">Belongs to the intermediate filament family.</text>
</comment>
<dbReference type="PROSITE" id="PS51842">
    <property type="entry name" value="IF_ROD_2"/>
    <property type="match status" value="1"/>
</dbReference>
<protein>
    <submittedName>
        <fullName evidence="7">Keratin 84</fullName>
    </submittedName>
</protein>
<evidence type="ECO:0000256" key="5">
    <source>
        <dbReference type="SAM" id="Coils"/>
    </source>
</evidence>
<keyword evidence="8" id="KW-1185">Reference proteome</keyword>
<dbReference type="PANTHER" id="PTHR45616">
    <property type="entry name" value="GATA-TYPE DOMAIN-CONTAINING PROTEIN"/>
    <property type="match status" value="1"/>
</dbReference>
<dbReference type="GO" id="GO:0005615">
    <property type="term" value="C:extracellular space"/>
    <property type="evidence" value="ECO:0007669"/>
    <property type="project" value="TreeGrafter"/>
</dbReference>
<dbReference type="GO" id="GO:0030280">
    <property type="term" value="F:structural constituent of skin epidermis"/>
    <property type="evidence" value="ECO:0007669"/>
    <property type="project" value="TreeGrafter"/>
</dbReference>
<dbReference type="SUPFAM" id="SSF64593">
    <property type="entry name" value="Intermediate filament protein, coiled coil region"/>
    <property type="match status" value="2"/>
</dbReference>
<evidence type="ECO:0000256" key="4">
    <source>
        <dbReference type="RuleBase" id="RU000685"/>
    </source>
</evidence>
<dbReference type="Proteomes" id="UP000694556">
    <property type="component" value="Unassembled WGS sequence"/>
</dbReference>
<dbReference type="SMART" id="SM01391">
    <property type="entry name" value="Filament"/>
    <property type="match status" value="1"/>
</dbReference>
<dbReference type="PANTHER" id="PTHR45616:SF21">
    <property type="entry name" value="KERATIN, TYPE II CYTOSKELETAL 7"/>
    <property type="match status" value="1"/>
</dbReference>
<evidence type="ECO:0000256" key="3">
    <source>
        <dbReference type="ARBA" id="ARBA00023054"/>
    </source>
</evidence>
<dbReference type="PROSITE" id="PS00226">
    <property type="entry name" value="IF_ROD_1"/>
    <property type="match status" value="1"/>
</dbReference>
<evidence type="ECO:0000313" key="7">
    <source>
        <dbReference type="Ensembl" id="ENSCMMP00000011494.1"/>
    </source>
</evidence>
<evidence type="ECO:0000313" key="8">
    <source>
        <dbReference type="Proteomes" id="UP000694556"/>
    </source>
</evidence>
<reference evidence="7" key="2">
    <citation type="submission" date="2025-09" db="UniProtKB">
        <authorList>
            <consortium name="Ensembl"/>
        </authorList>
    </citation>
    <scope>IDENTIFICATION</scope>
</reference>
<dbReference type="InterPro" id="IPR018039">
    <property type="entry name" value="IF_conserved"/>
</dbReference>